<reference evidence="5" key="1">
    <citation type="submission" date="2023-07" db="EMBL/GenBank/DDBJ databases">
        <title>A chromosome-level genome assembly of Lolium multiflorum.</title>
        <authorList>
            <person name="Chen Y."/>
            <person name="Copetti D."/>
            <person name="Kolliker R."/>
            <person name="Studer B."/>
        </authorList>
    </citation>
    <scope>NUCLEOTIDE SEQUENCE</scope>
    <source>
        <strain evidence="5">02402/16</strain>
        <tissue evidence="5">Leaf</tissue>
    </source>
</reference>
<dbReference type="SUPFAM" id="SSF49599">
    <property type="entry name" value="TRAF domain-like"/>
    <property type="match status" value="1"/>
</dbReference>
<gene>
    <name evidence="5" type="ORF">QYE76_032457</name>
</gene>
<comment type="pathway">
    <text evidence="1">Protein modification; protein ubiquitination.</text>
</comment>
<dbReference type="EMBL" id="JAUUTY010000007">
    <property type="protein sequence ID" value="KAK1608784.1"/>
    <property type="molecule type" value="Genomic_DNA"/>
</dbReference>
<dbReference type="Gene3D" id="3.30.710.10">
    <property type="entry name" value="Potassium Channel Kv1.1, Chain A"/>
    <property type="match status" value="1"/>
</dbReference>
<evidence type="ECO:0000256" key="1">
    <source>
        <dbReference type="ARBA" id="ARBA00004906"/>
    </source>
</evidence>
<organism evidence="5 6">
    <name type="scientific">Lolium multiflorum</name>
    <name type="common">Italian ryegrass</name>
    <name type="synonym">Lolium perenne subsp. multiflorum</name>
    <dbReference type="NCBI Taxonomy" id="4521"/>
    <lineage>
        <taxon>Eukaryota</taxon>
        <taxon>Viridiplantae</taxon>
        <taxon>Streptophyta</taxon>
        <taxon>Embryophyta</taxon>
        <taxon>Tracheophyta</taxon>
        <taxon>Spermatophyta</taxon>
        <taxon>Magnoliopsida</taxon>
        <taxon>Liliopsida</taxon>
        <taxon>Poales</taxon>
        <taxon>Poaceae</taxon>
        <taxon>BOP clade</taxon>
        <taxon>Pooideae</taxon>
        <taxon>Poodae</taxon>
        <taxon>Poeae</taxon>
        <taxon>Poeae Chloroplast Group 2 (Poeae type)</taxon>
        <taxon>Loliodinae</taxon>
        <taxon>Loliinae</taxon>
        <taxon>Lolium</taxon>
    </lineage>
</organism>
<dbReference type="Pfam" id="PF22486">
    <property type="entry name" value="MATH_2"/>
    <property type="match status" value="1"/>
</dbReference>
<dbReference type="InterPro" id="IPR011333">
    <property type="entry name" value="SKP1/BTB/POZ_sf"/>
</dbReference>
<dbReference type="CDD" id="cd18280">
    <property type="entry name" value="BTB_POZ_BPM_plant"/>
    <property type="match status" value="1"/>
</dbReference>
<dbReference type="Proteomes" id="UP001231189">
    <property type="component" value="Unassembled WGS sequence"/>
</dbReference>
<dbReference type="SMART" id="SM00225">
    <property type="entry name" value="BTB"/>
    <property type="match status" value="1"/>
</dbReference>
<proteinExistence type="inferred from homology"/>
<dbReference type="SUPFAM" id="SSF54695">
    <property type="entry name" value="POZ domain"/>
    <property type="match status" value="1"/>
</dbReference>
<dbReference type="AlphaFoldDB" id="A0AAD8QVI3"/>
<evidence type="ECO:0000313" key="6">
    <source>
        <dbReference type="Proteomes" id="UP001231189"/>
    </source>
</evidence>
<dbReference type="PROSITE" id="PS50144">
    <property type="entry name" value="MATH"/>
    <property type="match status" value="1"/>
</dbReference>
<feature type="domain" description="MATH" evidence="4">
    <location>
        <begin position="16"/>
        <end position="145"/>
    </location>
</feature>
<dbReference type="Gene3D" id="2.60.210.10">
    <property type="entry name" value="Apoptosis, Tumor Necrosis Factor Receptor Associated Protein 2, Chain A"/>
    <property type="match status" value="1"/>
</dbReference>
<evidence type="ECO:0000259" key="3">
    <source>
        <dbReference type="PROSITE" id="PS50097"/>
    </source>
</evidence>
<sequence>MAATRTVSTCIPVKTQGSHVFRIFGYSQHKGIGVGKFIRSGAFSVEGHDWAIRFYPDGFSQASSHCISVYLELLSKDAKVHASCVLSLVDQSTGLASSLHKTDPRMFNENDMSKFAPQEGSLISRHVFEASAYLRDDNMEIECVVTVMKDARVSETKPCPRIEVPQPDIIAHLGKLLEAKEGADVTFSVRGETFAAHKIVLAMRSLVFRAELYGPMRETAAELIQIEDMQPHVFRALLHFIYTDSLPDMDGLEGDDHREMIRHLLVAADRYAMDRLKVVCQSILSEKIDVQTVATTLGLADQHNCHMLKDACLEFINWSTMDDVASTQGFLDLKKSCPSVLVDVLLKMRTLSKS</sequence>
<evidence type="ECO:0000313" key="5">
    <source>
        <dbReference type="EMBL" id="KAK1608784.1"/>
    </source>
</evidence>
<dbReference type="CDD" id="cd00121">
    <property type="entry name" value="MATH"/>
    <property type="match status" value="1"/>
</dbReference>
<comment type="similarity">
    <text evidence="2">Belongs to the Tdpoz family.</text>
</comment>
<dbReference type="Gene3D" id="1.25.40.420">
    <property type="match status" value="1"/>
</dbReference>
<dbReference type="InterPro" id="IPR000210">
    <property type="entry name" value="BTB/POZ_dom"/>
</dbReference>
<dbReference type="PROSITE" id="PS50097">
    <property type="entry name" value="BTB"/>
    <property type="match status" value="1"/>
</dbReference>
<dbReference type="Pfam" id="PF00651">
    <property type="entry name" value="BTB"/>
    <property type="match status" value="1"/>
</dbReference>
<dbReference type="Pfam" id="PF24570">
    <property type="entry name" value="BACK_BPM_SPOP"/>
    <property type="match status" value="1"/>
</dbReference>
<comment type="caution">
    <text evidence="5">The sequence shown here is derived from an EMBL/GenBank/DDBJ whole genome shotgun (WGS) entry which is preliminary data.</text>
</comment>
<protein>
    <submittedName>
        <fullName evidence="5">Uncharacterized protein</fullName>
    </submittedName>
</protein>
<dbReference type="PANTHER" id="PTHR26379:SF438">
    <property type="entry name" value="OS08G0128700 PROTEIN"/>
    <property type="match status" value="1"/>
</dbReference>
<evidence type="ECO:0000256" key="2">
    <source>
        <dbReference type="ARBA" id="ARBA00010846"/>
    </source>
</evidence>
<dbReference type="PANTHER" id="PTHR26379">
    <property type="entry name" value="BTB/POZ AND MATH DOMAIN-CONTAINING PROTEIN 1"/>
    <property type="match status" value="1"/>
</dbReference>
<dbReference type="InterPro" id="IPR056423">
    <property type="entry name" value="BACK_BPM_SPOP"/>
</dbReference>
<feature type="domain" description="BTB" evidence="3">
    <location>
        <begin position="183"/>
        <end position="250"/>
    </location>
</feature>
<evidence type="ECO:0000259" key="4">
    <source>
        <dbReference type="PROSITE" id="PS50144"/>
    </source>
</evidence>
<dbReference type="InterPro" id="IPR008974">
    <property type="entry name" value="TRAF-like"/>
</dbReference>
<dbReference type="GO" id="GO:0016567">
    <property type="term" value="P:protein ubiquitination"/>
    <property type="evidence" value="ECO:0007669"/>
    <property type="project" value="InterPro"/>
</dbReference>
<name>A0AAD8QVI3_LOLMU</name>
<dbReference type="InterPro" id="IPR002083">
    <property type="entry name" value="MATH/TRAF_dom"/>
</dbReference>
<keyword evidence="6" id="KW-1185">Reference proteome</keyword>
<accession>A0AAD8QVI3</accession>
<dbReference type="InterPro" id="IPR045005">
    <property type="entry name" value="BPM1-6"/>
</dbReference>